<evidence type="ECO:0000313" key="2">
    <source>
        <dbReference type="Proteomes" id="UP000198820"/>
    </source>
</evidence>
<sequence>MENRKSYDTVSEAMNDLMKRGYTTDFSLKAAEDCIVCNKQNLSLSADEFTIDEIYRFEGETDPGDQMILYAISSDEHQVKGMILNAYGIYADSEKSKIVKELEKHL</sequence>
<evidence type="ECO:0008006" key="3">
    <source>
        <dbReference type="Google" id="ProtNLM"/>
    </source>
</evidence>
<evidence type="ECO:0000313" key="1">
    <source>
        <dbReference type="EMBL" id="SEA25204.1"/>
    </source>
</evidence>
<keyword evidence="2" id="KW-1185">Reference proteome</keyword>
<protein>
    <recommendedName>
        <fullName evidence="3">Phosphoribosylpyrophosphate synthetase</fullName>
    </recommendedName>
</protein>
<name>A0A1H3ZPL4_9FLAO</name>
<reference evidence="1 2" key="1">
    <citation type="submission" date="2016-10" db="EMBL/GenBank/DDBJ databases">
        <authorList>
            <person name="de Groot N.N."/>
        </authorList>
    </citation>
    <scope>NUCLEOTIDE SEQUENCE [LARGE SCALE GENOMIC DNA]</scope>
    <source>
        <strain evidence="1 2">DSM 23581</strain>
    </source>
</reference>
<dbReference type="STRING" id="908615.SAMN05421540_104144"/>
<dbReference type="AlphaFoldDB" id="A0A1H3ZPL4"/>
<dbReference type="EMBL" id="FNQF01000004">
    <property type="protein sequence ID" value="SEA25204.1"/>
    <property type="molecule type" value="Genomic_DNA"/>
</dbReference>
<organism evidence="1 2">
    <name type="scientific">Psychroflexus halocasei</name>
    <dbReference type="NCBI Taxonomy" id="908615"/>
    <lineage>
        <taxon>Bacteria</taxon>
        <taxon>Pseudomonadati</taxon>
        <taxon>Bacteroidota</taxon>
        <taxon>Flavobacteriia</taxon>
        <taxon>Flavobacteriales</taxon>
        <taxon>Flavobacteriaceae</taxon>
        <taxon>Psychroflexus</taxon>
    </lineage>
</organism>
<gene>
    <name evidence="1" type="ORF">SAMN05421540_104144</name>
</gene>
<accession>A0A1H3ZPL4</accession>
<dbReference type="Proteomes" id="UP000198820">
    <property type="component" value="Unassembled WGS sequence"/>
</dbReference>
<dbReference type="RefSeq" id="WP_093241711.1">
    <property type="nucleotide sequence ID" value="NZ_FNQF01000004.1"/>
</dbReference>
<proteinExistence type="predicted"/>